<evidence type="ECO:0000256" key="1">
    <source>
        <dbReference type="ARBA" id="ARBA00003018"/>
    </source>
</evidence>
<dbReference type="InterPro" id="IPR000836">
    <property type="entry name" value="PRTase_dom"/>
</dbReference>
<dbReference type="NCBIfam" id="TIGR01251">
    <property type="entry name" value="ribP_PPkin"/>
    <property type="match status" value="1"/>
</dbReference>
<dbReference type="FunFam" id="3.40.50.2020:FF:000005">
    <property type="entry name" value="Ribose-phosphate pyrophosphokinase 1"/>
    <property type="match status" value="1"/>
</dbReference>
<evidence type="ECO:0000256" key="5">
    <source>
        <dbReference type="ARBA" id="ARBA00022679"/>
    </source>
</evidence>
<dbReference type="GO" id="GO:0002189">
    <property type="term" value="C:ribose phosphate diphosphokinase complex"/>
    <property type="evidence" value="ECO:0007669"/>
    <property type="project" value="TreeGrafter"/>
</dbReference>
<dbReference type="VEuPathDB" id="VectorBase:LLOJ006008"/>
<dbReference type="VEuPathDB" id="VectorBase:LLONM1_004076"/>
<keyword evidence="10" id="KW-0067">ATP-binding</keyword>
<evidence type="ECO:0000313" key="16">
    <source>
        <dbReference type="EnsemblMetazoa" id="LLOJ006008-PA"/>
    </source>
</evidence>
<dbReference type="InterPro" id="IPR029099">
    <property type="entry name" value="Pribosyltran_N"/>
</dbReference>
<name>A0A1B0GJ27_LUTLO</name>
<evidence type="ECO:0000256" key="12">
    <source>
        <dbReference type="ARBA" id="ARBA00026067"/>
    </source>
</evidence>
<evidence type="ECO:0000256" key="2">
    <source>
        <dbReference type="ARBA" id="ARBA00004996"/>
    </source>
</evidence>
<dbReference type="GO" id="GO:0006015">
    <property type="term" value="P:5-phosphoribose 1-diphosphate biosynthetic process"/>
    <property type="evidence" value="ECO:0007669"/>
    <property type="project" value="UniProtKB-UniPathway"/>
</dbReference>
<evidence type="ECO:0000256" key="10">
    <source>
        <dbReference type="ARBA" id="ARBA00022840"/>
    </source>
</evidence>
<dbReference type="UniPathway" id="UPA00087">
    <property type="reaction ID" value="UER00172"/>
</dbReference>
<evidence type="ECO:0000256" key="13">
    <source>
        <dbReference type="ARBA" id="ARBA00049535"/>
    </source>
</evidence>
<dbReference type="AlphaFoldDB" id="A0A1B0GJ27"/>
<feature type="domain" description="Ribose-phosphate pyrophosphokinase N-terminal" evidence="15">
    <location>
        <begin position="1"/>
        <end position="36"/>
    </location>
</feature>
<dbReference type="GO" id="GO:0005737">
    <property type="term" value="C:cytoplasm"/>
    <property type="evidence" value="ECO:0007669"/>
    <property type="project" value="TreeGrafter"/>
</dbReference>
<evidence type="ECO:0000256" key="9">
    <source>
        <dbReference type="ARBA" id="ARBA00022777"/>
    </source>
</evidence>
<dbReference type="CDD" id="cd06223">
    <property type="entry name" value="PRTases_typeI"/>
    <property type="match status" value="1"/>
</dbReference>
<keyword evidence="6" id="KW-0479">Metal-binding</keyword>
<dbReference type="EMBL" id="AJWK01019228">
    <property type="status" value="NOT_ANNOTATED_CDS"/>
    <property type="molecule type" value="Genomic_DNA"/>
</dbReference>
<dbReference type="GO" id="GO:0016301">
    <property type="term" value="F:kinase activity"/>
    <property type="evidence" value="ECO:0007669"/>
    <property type="project" value="UniProtKB-KW"/>
</dbReference>
<keyword evidence="9" id="KW-0418">Kinase</keyword>
<dbReference type="Proteomes" id="UP000092461">
    <property type="component" value="Unassembled WGS sequence"/>
</dbReference>
<evidence type="ECO:0000256" key="4">
    <source>
        <dbReference type="ARBA" id="ARBA00013247"/>
    </source>
</evidence>
<comment type="catalytic activity">
    <reaction evidence="13">
        <text>D-ribose 5-phosphate + ATP = 5-phospho-alpha-D-ribose 1-diphosphate + AMP + H(+)</text>
        <dbReference type="Rhea" id="RHEA:15609"/>
        <dbReference type="ChEBI" id="CHEBI:15378"/>
        <dbReference type="ChEBI" id="CHEBI:30616"/>
        <dbReference type="ChEBI" id="CHEBI:58017"/>
        <dbReference type="ChEBI" id="CHEBI:78346"/>
        <dbReference type="ChEBI" id="CHEBI:456215"/>
        <dbReference type="EC" id="2.7.6.1"/>
    </reaction>
</comment>
<evidence type="ECO:0000313" key="17">
    <source>
        <dbReference type="Proteomes" id="UP000092461"/>
    </source>
</evidence>
<keyword evidence="8" id="KW-0547">Nucleotide-binding</keyword>
<proteinExistence type="inferred from homology"/>
<evidence type="ECO:0000256" key="6">
    <source>
        <dbReference type="ARBA" id="ARBA00022723"/>
    </source>
</evidence>
<feature type="signal peptide" evidence="14">
    <location>
        <begin position="1"/>
        <end position="15"/>
    </location>
</feature>
<protein>
    <recommendedName>
        <fullName evidence="4">ribose-phosphate diphosphokinase</fullName>
        <ecNumber evidence="4">2.7.6.1</ecNumber>
    </recommendedName>
</protein>
<comment type="similarity">
    <text evidence="3">Belongs to the ribose-phosphate pyrophosphokinase family.</text>
</comment>
<dbReference type="SUPFAM" id="SSF53271">
    <property type="entry name" value="PRTase-like"/>
    <property type="match status" value="1"/>
</dbReference>
<dbReference type="Gene3D" id="3.40.50.2020">
    <property type="match status" value="2"/>
</dbReference>
<dbReference type="EnsemblMetazoa" id="LLOJ006008-RA">
    <property type="protein sequence ID" value="LLOJ006008-PA"/>
    <property type="gene ID" value="LLOJ006008"/>
</dbReference>
<sequence length="270" mass="29852">MELLIMINACKIASALRVTAVIPCFPYARQDKKDKTGGENQKVKTLKYNEWKFRSRAPISAKLVANMLSVAGADHIITMDLHASQIQGFFDIPVDNLYAEPAVLKWIKENIPEWRNSIIVSPDAGGAKRVTSIADRLNVEFALIHKERKKANEVSSMVLVGDVKDRIAILVDDMADTCGTICHAAEKLMEAGATKVYAILTHGIFSGPAISRINNACFEAVVVTNTIPQDGHMRDCPKIQMIDVSMMFAEAVRRTHNGESVSYLFSNVPY</sequence>
<dbReference type="InterPro" id="IPR029057">
    <property type="entry name" value="PRTase-like"/>
</dbReference>
<keyword evidence="11" id="KW-0460">Magnesium</keyword>
<keyword evidence="14" id="KW-0732">Signal</keyword>
<evidence type="ECO:0000256" key="11">
    <source>
        <dbReference type="ARBA" id="ARBA00022842"/>
    </source>
</evidence>
<dbReference type="GO" id="GO:0004749">
    <property type="term" value="F:ribose phosphate diphosphokinase activity"/>
    <property type="evidence" value="ECO:0007669"/>
    <property type="project" value="UniProtKB-EC"/>
</dbReference>
<dbReference type="GO" id="GO:0000287">
    <property type="term" value="F:magnesium ion binding"/>
    <property type="evidence" value="ECO:0007669"/>
    <property type="project" value="InterPro"/>
</dbReference>
<organism evidence="16 17">
    <name type="scientific">Lutzomyia longipalpis</name>
    <name type="common">Sand fly</name>
    <dbReference type="NCBI Taxonomy" id="7200"/>
    <lineage>
        <taxon>Eukaryota</taxon>
        <taxon>Metazoa</taxon>
        <taxon>Ecdysozoa</taxon>
        <taxon>Arthropoda</taxon>
        <taxon>Hexapoda</taxon>
        <taxon>Insecta</taxon>
        <taxon>Pterygota</taxon>
        <taxon>Neoptera</taxon>
        <taxon>Endopterygota</taxon>
        <taxon>Diptera</taxon>
        <taxon>Nematocera</taxon>
        <taxon>Psychodoidea</taxon>
        <taxon>Psychodidae</taxon>
        <taxon>Lutzomyia</taxon>
        <taxon>Lutzomyia</taxon>
    </lineage>
</organism>
<dbReference type="PANTHER" id="PTHR10210:SF32">
    <property type="entry name" value="RIBOSE-PHOSPHATE PYROPHOSPHOKINASE 2"/>
    <property type="match status" value="1"/>
</dbReference>
<dbReference type="GO" id="GO:0009156">
    <property type="term" value="P:ribonucleoside monophosphate biosynthetic process"/>
    <property type="evidence" value="ECO:0007669"/>
    <property type="project" value="InterPro"/>
</dbReference>
<dbReference type="InterPro" id="IPR000842">
    <property type="entry name" value="PRib_PP_synth_CS"/>
</dbReference>
<feature type="chain" id="PRO_5013153473" description="ribose-phosphate diphosphokinase" evidence="14">
    <location>
        <begin position="16"/>
        <end position="270"/>
    </location>
</feature>
<comment type="pathway">
    <text evidence="2">Metabolic intermediate biosynthesis; 5-phospho-alpha-D-ribose 1-diphosphate biosynthesis; 5-phospho-alpha-D-ribose 1-diphosphate from D-ribose 5-phosphate (route I): step 1/1.</text>
</comment>
<dbReference type="GO" id="GO:0006164">
    <property type="term" value="P:purine nucleotide biosynthetic process"/>
    <property type="evidence" value="ECO:0007669"/>
    <property type="project" value="TreeGrafter"/>
</dbReference>
<dbReference type="Pfam" id="PF14572">
    <property type="entry name" value="Pribosyl_synth"/>
    <property type="match status" value="1"/>
</dbReference>
<evidence type="ECO:0000259" key="15">
    <source>
        <dbReference type="Pfam" id="PF13793"/>
    </source>
</evidence>
<reference evidence="16" key="1">
    <citation type="submission" date="2020-05" db="UniProtKB">
        <authorList>
            <consortium name="EnsemblMetazoa"/>
        </authorList>
    </citation>
    <scope>IDENTIFICATION</scope>
    <source>
        <strain evidence="16">Jacobina</strain>
    </source>
</reference>
<dbReference type="SMART" id="SM01400">
    <property type="entry name" value="Pribosyltran_N"/>
    <property type="match status" value="1"/>
</dbReference>
<keyword evidence="5" id="KW-0808">Transferase</keyword>
<dbReference type="GO" id="GO:0005524">
    <property type="term" value="F:ATP binding"/>
    <property type="evidence" value="ECO:0007669"/>
    <property type="project" value="UniProtKB-KW"/>
</dbReference>
<evidence type="ECO:0000256" key="8">
    <source>
        <dbReference type="ARBA" id="ARBA00022741"/>
    </source>
</evidence>
<dbReference type="Pfam" id="PF13793">
    <property type="entry name" value="Pribosyltran_N"/>
    <property type="match status" value="1"/>
</dbReference>
<accession>A0A1B0GJ27</accession>
<dbReference type="InterPro" id="IPR005946">
    <property type="entry name" value="Rib-P_diPkinase"/>
</dbReference>
<dbReference type="FunFam" id="3.40.50.2020:FF:000063">
    <property type="entry name" value="Phosphoribosylpyrophosphate synthetase"/>
    <property type="match status" value="1"/>
</dbReference>
<evidence type="ECO:0000256" key="3">
    <source>
        <dbReference type="ARBA" id="ARBA00006478"/>
    </source>
</evidence>
<dbReference type="PANTHER" id="PTHR10210">
    <property type="entry name" value="RIBOSE-PHOSPHATE DIPHOSPHOKINASE FAMILY MEMBER"/>
    <property type="match status" value="1"/>
</dbReference>
<dbReference type="EC" id="2.7.6.1" evidence="4"/>
<keyword evidence="17" id="KW-1185">Reference proteome</keyword>
<evidence type="ECO:0000256" key="7">
    <source>
        <dbReference type="ARBA" id="ARBA00022727"/>
    </source>
</evidence>
<evidence type="ECO:0000256" key="14">
    <source>
        <dbReference type="SAM" id="SignalP"/>
    </source>
</evidence>
<keyword evidence="7" id="KW-0545">Nucleotide biosynthesis</keyword>
<comment type="subunit">
    <text evidence="12">Homodimer. The active form is probably a hexamer composed of 3 homodimers.</text>
</comment>
<comment type="function">
    <text evidence="1">Catalyzes the synthesis of phosphoribosylpyrophosphate (PRPP) that is essential for nucleotide synthesis.</text>
</comment>
<dbReference type="PROSITE" id="PS00114">
    <property type="entry name" value="PRPP_SYNTHASE"/>
    <property type="match status" value="1"/>
</dbReference>
<dbReference type="EMBL" id="AJWK01019229">
    <property type="status" value="NOT_ANNOTATED_CDS"/>
    <property type="molecule type" value="Genomic_DNA"/>
</dbReference>
<dbReference type="EMBL" id="AJWK01019230">
    <property type="status" value="NOT_ANNOTATED_CDS"/>
    <property type="molecule type" value="Genomic_DNA"/>
</dbReference>